<keyword evidence="2" id="KW-1185">Reference proteome</keyword>
<proteinExistence type="predicted"/>
<evidence type="ECO:0000313" key="1">
    <source>
        <dbReference type="EMBL" id="GGR64304.1"/>
    </source>
</evidence>
<sequence length="77" mass="7991">MYRLGKAASARRKDFCKEAGQRPVLSALVAGAGGPGGAAVRFALGLAGEGDGECDYSLRSVNRPKMSTYSNRGRKGA</sequence>
<name>A0A918L0H7_9ACTN</name>
<gene>
    <name evidence="1" type="ORF">GCM10010251_96110</name>
</gene>
<dbReference type="EMBL" id="BMSX01000050">
    <property type="protein sequence ID" value="GGR64304.1"/>
    <property type="molecule type" value="Genomic_DNA"/>
</dbReference>
<dbReference type="Proteomes" id="UP000658320">
    <property type="component" value="Unassembled WGS sequence"/>
</dbReference>
<reference evidence="1" key="2">
    <citation type="submission" date="2020-09" db="EMBL/GenBank/DDBJ databases">
        <authorList>
            <person name="Sun Q."/>
            <person name="Ohkuma M."/>
        </authorList>
    </citation>
    <scope>NUCLEOTIDE SEQUENCE</scope>
    <source>
        <strain evidence="1">JCM 4346</strain>
    </source>
</reference>
<protein>
    <submittedName>
        <fullName evidence="1">Uncharacterized protein</fullName>
    </submittedName>
</protein>
<reference evidence="1" key="1">
    <citation type="journal article" date="2014" name="Int. J. Syst. Evol. Microbiol.">
        <title>Complete genome sequence of Corynebacterium casei LMG S-19264T (=DSM 44701T), isolated from a smear-ripened cheese.</title>
        <authorList>
            <consortium name="US DOE Joint Genome Institute (JGI-PGF)"/>
            <person name="Walter F."/>
            <person name="Albersmeier A."/>
            <person name="Kalinowski J."/>
            <person name="Ruckert C."/>
        </authorList>
    </citation>
    <scope>NUCLEOTIDE SEQUENCE</scope>
    <source>
        <strain evidence="1">JCM 4346</strain>
    </source>
</reference>
<dbReference type="AlphaFoldDB" id="A0A918L0H7"/>
<comment type="caution">
    <text evidence="1">The sequence shown here is derived from an EMBL/GenBank/DDBJ whole genome shotgun (WGS) entry which is preliminary data.</text>
</comment>
<organism evidence="1 2">
    <name type="scientific">Streptomyces aurantiogriseus</name>
    <dbReference type="NCBI Taxonomy" id="66870"/>
    <lineage>
        <taxon>Bacteria</taxon>
        <taxon>Bacillati</taxon>
        <taxon>Actinomycetota</taxon>
        <taxon>Actinomycetes</taxon>
        <taxon>Kitasatosporales</taxon>
        <taxon>Streptomycetaceae</taxon>
        <taxon>Streptomyces</taxon>
    </lineage>
</organism>
<evidence type="ECO:0000313" key="2">
    <source>
        <dbReference type="Proteomes" id="UP000658320"/>
    </source>
</evidence>
<accession>A0A918L0H7</accession>